<protein>
    <recommendedName>
        <fullName evidence="8">Outer membrane protein assembly factor BamA</fullName>
    </recommendedName>
</protein>
<keyword evidence="11" id="KW-1185">Reference proteome</keyword>
<keyword evidence="5" id="KW-0677">Repeat</keyword>
<feature type="domain" description="POTRA" evidence="9">
    <location>
        <begin position="203"/>
        <end position="290"/>
    </location>
</feature>
<dbReference type="OrthoDB" id="9802086at2"/>
<dbReference type="Pfam" id="PF07244">
    <property type="entry name" value="POTRA"/>
    <property type="match status" value="4"/>
</dbReference>
<dbReference type="EMBL" id="FNBA01000009">
    <property type="protein sequence ID" value="SDF21013.1"/>
    <property type="molecule type" value="Genomic_DNA"/>
</dbReference>
<dbReference type="STRING" id="227084.SAMN05421855_10926"/>
<evidence type="ECO:0000256" key="2">
    <source>
        <dbReference type="ARBA" id="ARBA00022452"/>
    </source>
</evidence>
<feature type="domain" description="POTRA" evidence="9">
    <location>
        <begin position="293"/>
        <end position="378"/>
    </location>
</feature>
<dbReference type="InterPro" id="IPR039910">
    <property type="entry name" value="D15-like"/>
</dbReference>
<dbReference type="PANTHER" id="PTHR12815:SF47">
    <property type="entry name" value="TRANSLOCATION AND ASSEMBLY MODULE SUBUNIT TAMA"/>
    <property type="match status" value="1"/>
</dbReference>
<dbReference type="InterPro" id="IPR034746">
    <property type="entry name" value="POTRA"/>
</dbReference>
<dbReference type="GO" id="GO:0071709">
    <property type="term" value="P:membrane assembly"/>
    <property type="evidence" value="ECO:0007669"/>
    <property type="project" value="InterPro"/>
</dbReference>
<sequence length="864" mass="97663">MNNSNNSTLLHSYQKFYCIVCIAILSVFNLSAQQKELDSGKKYTINSIKVTGAQNFNEQTVIAFTGLKIGDRIYIPGEKLSSVTKKLWEQNLFSDIAFYVTNVKGDLADLELYIVELPKLNEVTIEGIKKGKKKEILKDNDLKAGVKITKNLITTTKNYITNKYKEDGFLNTQVIISTTPKLDSTGVEIAKDMKIKINKGSRVKVSPIEFSGTQELSDAKVRSAMKNVKRKNFFRFWKRSKFSQSGFEEDKANIIEKYKANGFRDARITSDTLTVKDEKTVALKLNIEEGDKYYFGDIRFIGNSVYTDTQLRQALGIKKGETYNGILLQERIADNSDPDANDLTNLYQNNGYLFSSINPVEVAVRNDTIDFEIRIKEGKIAHFDHVTVVGNDKTNDHVIYRELRTRPGQKYSKRNVVRTIRELGQLGFFDAEQLSPNFKNVDPNNGTLDMEYSVVEKGASQIELQGGYGGGGFVGTLGLSFNNFSLRNIFNGEAYKPLPMGDGQKLAIRAQASSYYQTYSLSLTEPWLGGKKPIQFSSSFSHTIQYQYNFSTRDVDKDQRFLITGGSLGIAKRLQWPDDYFTLSQAVSFQHYNLKNYNTNLFTFGNGFSNNLAYTFGISRNNTATNPIYPISGSEFSLTAKLTVPYSAFNNVDYRGLAEERDELSQVLSTDPTYVTARNRISVIDQERFKWLEYYKIKFKGTWYTRIVDKLVLRTNTEFGFLGAYNNDRGIPPFERFFVGGDGLGSYSLDGREVIQLRGYPNQSLSTVDGDNIYNKFSLEVRYPVTLKQMASIYVLGFAEGGGSYNGFRDYNPFSVQRSAGAGLRIFMPAFGLLGIDFGYGFDPALNQTERSGWQTHFIIGQQF</sequence>
<keyword evidence="7" id="KW-0998">Cell outer membrane</keyword>
<evidence type="ECO:0000256" key="6">
    <source>
        <dbReference type="ARBA" id="ARBA00023136"/>
    </source>
</evidence>
<evidence type="ECO:0000256" key="5">
    <source>
        <dbReference type="ARBA" id="ARBA00022737"/>
    </source>
</evidence>
<dbReference type="InterPro" id="IPR000184">
    <property type="entry name" value="Bac_surfAg_D15"/>
</dbReference>
<dbReference type="InterPro" id="IPR023707">
    <property type="entry name" value="OM_assembly_BamA"/>
</dbReference>
<dbReference type="AlphaFoldDB" id="A0A1G7J812"/>
<dbReference type="Gene3D" id="3.10.20.310">
    <property type="entry name" value="membrane protein fhac"/>
    <property type="match status" value="5"/>
</dbReference>
<comment type="subcellular location">
    <subcellularLocation>
        <location evidence="1">Membrane</location>
    </subcellularLocation>
</comment>
<organism evidence="10 11">
    <name type="scientific">Ulvibacter litoralis</name>
    <dbReference type="NCBI Taxonomy" id="227084"/>
    <lineage>
        <taxon>Bacteria</taxon>
        <taxon>Pseudomonadati</taxon>
        <taxon>Bacteroidota</taxon>
        <taxon>Flavobacteriia</taxon>
        <taxon>Flavobacteriales</taxon>
        <taxon>Flavobacteriaceae</taxon>
        <taxon>Ulvibacter</taxon>
    </lineage>
</organism>
<evidence type="ECO:0000256" key="7">
    <source>
        <dbReference type="ARBA" id="ARBA00023237"/>
    </source>
</evidence>
<keyword evidence="4" id="KW-0732">Signal</keyword>
<keyword evidence="6" id="KW-0472">Membrane</keyword>
<keyword evidence="3" id="KW-0812">Transmembrane</keyword>
<gene>
    <name evidence="10" type="ORF">SAMN05421855_10926</name>
</gene>
<dbReference type="GO" id="GO:0009279">
    <property type="term" value="C:cell outer membrane"/>
    <property type="evidence" value="ECO:0007669"/>
    <property type="project" value="UniProtKB-UniRule"/>
</dbReference>
<reference evidence="10 11" key="1">
    <citation type="submission" date="2016-10" db="EMBL/GenBank/DDBJ databases">
        <authorList>
            <person name="de Groot N.N."/>
        </authorList>
    </citation>
    <scope>NUCLEOTIDE SEQUENCE [LARGE SCALE GENOMIC DNA]</scope>
    <source>
        <strain evidence="10 11">DSM 16195</strain>
    </source>
</reference>
<evidence type="ECO:0000313" key="11">
    <source>
        <dbReference type="Proteomes" id="UP000199321"/>
    </source>
</evidence>
<evidence type="ECO:0000256" key="8">
    <source>
        <dbReference type="NCBIfam" id="TIGR03303"/>
    </source>
</evidence>
<proteinExistence type="predicted"/>
<dbReference type="Gene3D" id="2.40.160.50">
    <property type="entry name" value="membrane protein fhac: a member of the omp85/tpsb transporter family"/>
    <property type="match status" value="1"/>
</dbReference>
<evidence type="ECO:0000259" key="9">
    <source>
        <dbReference type="PROSITE" id="PS51779"/>
    </source>
</evidence>
<keyword evidence="2" id="KW-1134">Transmembrane beta strand</keyword>
<dbReference type="PANTHER" id="PTHR12815">
    <property type="entry name" value="SORTING AND ASSEMBLY MACHINERY SAMM50 PROTEIN FAMILY MEMBER"/>
    <property type="match status" value="1"/>
</dbReference>
<evidence type="ECO:0000313" key="10">
    <source>
        <dbReference type="EMBL" id="SDF21013.1"/>
    </source>
</evidence>
<evidence type="ECO:0000256" key="3">
    <source>
        <dbReference type="ARBA" id="ARBA00022692"/>
    </source>
</evidence>
<dbReference type="PIRSF" id="PIRSF006076">
    <property type="entry name" value="OM_assembly_OMP85"/>
    <property type="match status" value="1"/>
</dbReference>
<accession>A0A1G7J812</accession>
<evidence type="ECO:0000256" key="4">
    <source>
        <dbReference type="ARBA" id="ARBA00022729"/>
    </source>
</evidence>
<dbReference type="Pfam" id="PF01103">
    <property type="entry name" value="Omp85"/>
    <property type="match status" value="1"/>
</dbReference>
<evidence type="ECO:0000256" key="1">
    <source>
        <dbReference type="ARBA" id="ARBA00004370"/>
    </source>
</evidence>
<dbReference type="Proteomes" id="UP000199321">
    <property type="component" value="Unassembled WGS sequence"/>
</dbReference>
<dbReference type="PROSITE" id="PS51779">
    <property type="entry name" value="POTRA"/>
    <property type="match status" value="2"/>
</dbReference>
<name>A0A1G7J812_9FLAO</name>
<dbReference type="NCBIfam" id="TIGR03303">
    <property type="entry name" value="OM_YaeT"/>
    <property type="match status" value="1"/>
</dbReference>
<dbReference type="InterPro" id="IPR010827">
    <property type="entry name" value="BamA/TamA_POTRA"/>
</dbReference>